<name>X1E458_9ZZZZ</name>
<dbReference type="InterPro" id="IPR007029">
    <property type="entry name" value="YHS_dom"/>
</dbReference>
<dbReference type="InterPro" id="IPR009078">
    <property type="entry name" value="Ferritin-like_SF"/>
</dbReference>
<dbReference type="Gene3D" id="1.10.620.20">
    <property type="entry name" value="Ribonucleotide Reductase, subunit A"/>
    <property type="match status" value="1"/>
</dbReference>
<proteinExistence type="predicted"/>
<evidence type="ECO:0000313" key="2">
    <source>
        <dbReference type="EMBL" id="GAH28036.1"/>
    </source>
</evidence>
<dbReference type="EMBL" id="BARU01002424">
    <property type="protein sequence ID" value="GAH28036.1"/>
    <property type="molecule type" value="Genomic_DNA"/>
</dbReference>
<feature type="domain" description="TRASH" evidence="1">
    <location>
        <begin position="17"/>
        <end position="55"/>
    </location>
</feature>
<accession>X1E458</accession>
<gene>
    <name evidence="2" type="ORF">S03H2_05732</name>
</gene>
<dbReference type="SUPFAM" id="SSF47240">
    <property type="entry name" value="Ferritin-like"/>
    <property type="match status" value="1"/>
</dbReference>
<protein>
    <recommendedName>
        <fullName evidence="1">TRASH domain-containing protein</fullName>
    </recommendedName>
</protein>
<sequence>MARLAPTPNAITNAITDPVCGMKVEPGMTRLVSNYQGHSYWFCSEDCRRAFEKNPEKYLNPKTVKHKWPTGWWGRYLERMAKANKELFGGGPPRCH</sequence>
<reference evidence="2" key="1">
    <citation type="journal article" date="2014" name="Front. Microbiol.">
        <title>High frequency of phylogenetically diverse reductive dehalogenase-homologous genes in deep subseafloor sedimentary metagenomes.</title>
        <authorList>
            <person name="Kawai M."/>
            <person name="Futagami T."/>
            <person name="Toyoda A."/>
            <person name="Takaki Y."/>
            <person name="Nishi S."/>
            <person name="Hori S."/>
            <person name="Arai W."/>
            <person name="Tsubouchi T."/>
            <person name="Morono Y."/>
            <person name="Uchiyama I."/>
            <person name="Ito T."/>
            <person name="Fujiyama A."/>
            <person name="Inagaki F."/>
            <person name="Takami H."/>
        </authorList>
    </citation>
    <scope>NUCLEOTIDE SEQUENCE</scope>
    <source>
        <strain evidence="2">Expedition CK06-06</strain>
    </source>
</reference>
<evidence type="ECO:0000259" key="1">
    <source>
        <dbReference type="SMART" id="SM00746"/>
    </source>
</evidence>
<dbReference type="InterPro" id="IPR012348">
    <property type="entry name" value="RNR-like"/>
</dbReference>
<dbReference type="Pfam" id="PF04945">
    <property type="entry name" value="YHS"/>
    <property type="match status" value="1"/>
</dbReference>
<dbReference type="NCBIfam" id="NF040898">
    <property type="entry name" value="CC_mini_metal"/>
    <property type="match status" value="1"/>
</dbReference>
<comment type="caution">
    <text evidence="2">The sequence shown here is derived from an EMBL/GenBank/DDBJ whole genome shotgun (WGS) entry which is preliminary data.</text>
</comment>
<dbReference type="SMART" id="SM00746">
    <property type="entry name" value="TRASH"/>
    <property type="match status" value="1"/>
</dbReference>
<dbReference type="AlphaFoldDB" id="X1E458"/>
<dbReference type="InterPro" id="IPR011017">
    <property type="entry name" value="TRASH_dom"/>
</dbReference>
<organism evidence="2">
    <name type="scientific">marine sediment metagenome</name>
    <dbReference type="NCBI Taxonomy" id="412755"/>
    <lineage>
        <taxon>unclassified sequences</taxon>
        <taxon>metagenomes</taxon>
        <taxon>ecological metagenomes</taxon>
    </lineage>
</organism>
<dbReference type="GO" id="GO:0016491">
    <property type="term" value="F:oxidoreductase activity"/>
    <property type="evidence" value="ECO:0007669"/>
    <property type="project" value="InterPro"/>
</dbReference>